<evidence type="ECO:0000256" key="2">
    <source>
        <dbReference type="ARBA" id="ARBA00023161"/>
    </source>
</evidence>
<dbReference type="PANTHER" id="PTHR13091">
    <property type="entry name" value="AMPLIFIED IN BREAST CANCER 2-RELATED"/>
    <property type="match status" value="1"/>
</dbReference>
<proteinExistence type="inferred from homology"/>
<name>A0ABM4CKS1_HYDVU</name>
<keyword evidence="5" id="KW-0812">Transmembrane</keyword>
<reference evidence="7" key="1">
    <citation type="submission" date="2025-08" db="UniProtKB">
        <authorList>
            <consortium name="RefSeq"/>
        </authorList>
    </citation>
    <scope>IDENTIFICATION</scope>
</reference>
<dbReference type="RefSeq" id="XP_065662367.1">
    <property type="nucleotide sequence ID" value="XM_065806295.1"/>
</dbReference>
<dbReference type="Pfam" id="PF10220">
    <property type="entry name" value="Smg8_Smg9"/>
    <property type="match status" value="1"/>
</dbReference>
<comment type="similarity">
    <text evidence="1 4">Belongs to the SMG8 family.</text>
</comment>
<evidence type="ECO:0000313" key="7">
    <source>
        <dbReference type="RefSeq" id="XP_065662367.1"/>
    </source>
</evidence>
<keyword evidence="5" id="KW-1133">Transmembrane helix</keyword>
<evidence type="ECO:0000256" key="5">
    <source>
        <dbReference type="SAM" id="Phobius"/>
    </source>
</evidence>
<evidence type="ECO:0000256" key="4">
    <source>
        <dbReference type="RuleBase" id="RU367133"/>
    </source>
</evidence>
<feature type="transmembrane region" description="Helical" evidence="5">
    <location>
        <begin position="125"/>
        <end position="146"/>
    </location>
</feature>
<protein>
    <recommendedName>
        <fullName evidence="3 4">Nonsense-mediated mRNA decay factor SMG8</fullName>
    </recommendedName>
</protein>
<evidence type="ECO:0000256" key="1">
    <source>
        <dbReference type="ARBA" id="ARBA00006443"/>
    </source>
</evidence>
<keyword evidence="6" id="KW-1185">Reference proteome</keyword>
<organism evidence="6 7">
    <name type="scientific">Hydra vulgaris</name>
    <name type="common">Hydra</name>
    <name type="synonym">Hydra attenuata</name>
    <dbReference type="NCBI Taxonomy" id="6087"/>
    <lineage>
        <taxon>Eukaryota</taxon>
        <taxon>Metazoa</taxon>
        <taxon>Cnidaria</taxon>
        <taxon>Hydrozoa</taxon>
        <taxon>Hydroidolina</taxon>
        <taxon>Anthoathecata</taxon>
        <taxon>Aplanulata</taxon>
        <taxon>Hydridae</taxon>
        <taxon>Hydra</taxon>
    </lineage>
</organism>
<comment type="function">
    <text evidence="4">Involved in nonsense-mediated decay (NMD) of mRNAs containing premature stop codons.</text>
</comment>
<keyword evidence="5" id="KW-0472">Membrane</keyword>
<dbReference type="PANTHER" id="PTHR13091:SF0">
    <property type="entry name" value="NONSENSE-MEDIATED MRNA DECAY FACTOR SMG8"/>
    <property type="match status" value="1"/>
</dbReference>
<evidence type="ECO:0000256" key="3">
    <source>
        <dbReference type="ARBA" id="ARBA00029509"/>
    </source>
</evidence>
<keyword evidence="2 4" id="KW-0866">Nonsense-mediated mRNA decay</keyword>
<evidence type="ECO:0000313" key="6">
    <source>
        <dbReference type="Proteomes" id="UP001652625"/>
    </source>
</evidence>
<dbReference type="InterPro" id="IPR019354">
    <property type="entry name" value="SMG8-like"/>
</dbReference>
<gene>
    <name evidence="7" type="primary">LOC100214569</name>
</gene>
<accession>A0ABM4CKS1</accession>
<dbReference type="GeneID" id="100214569"/>
<dbReference type="Proteomes" id="UP001652625">
    <property type="component" value="Chromosome 09"/>
</dbReference>
<sequence length="989" mass="111530">MAVLLDISSFQTKLEEIKKSSNGNQKICVVGIIGRCHLNDKDTGLNQLVDHNVFKTQKDFFRKQDSSQNEDTEKVQVQMFYDEDQKTVFLQLNTVYDFSQLLNVCHAVSPEISQEGRHHYWQNQILKDAAAILFIFSVSHIVVILFPTPRFDLFYIRLFKMLASARYTMLHSLSQALAVVETIPEIWRSTGRPCIPRIIFSFQIPWKNAKGLNEVSIRKMQHSLQEQVHLILKKNRLLGNLSSSSLFTVSSPNQLFVHVHPQQKCPSPSYFYLNEMLKNSINMESIRSVYFGNKQHSSIVSQPSPLKHVNCSDNKDSMSLRNFLFKQIDYMMTVESREIPVEGRRGTHVEAPNISLWYEVCSVVFEFFLKKNDHNSHLNTLAQALDLDWKFSENRCCKVLPLATNAYLDNLPSHYTQSVHLNQLNACMHVFAMNARGPAYERYATQLQEDCNQVWWNGRHLCEGTSMTGQPCVYPYHTLPNSKNENSEEKTGVPVKSHSSRVTSVSACNCGRTQGTREDPFDIKSANFTFYQDLEKKCCSYLIHLNFPYFPIDEYTSTKIVSSPVVLAANPLETQKIKILGRNHSVDCISSQPPNILSEVNTTQETSTQHSTSVEQFSERDRTISGSKDFAQSNLSFNGFMSTDHKDNSYQTEYDARTQSFCSPRQSAATSNLLTTPIHIPNVPFDGMLTTTTAPHLLPEFPSWSLIVLGSASLYNPLKGVDQVGFFSGSNYLLLWDIPVKPNDLTVTHINEEPVADVTSQEEQWPAPGQLVKSTPSLISNQAAVSQSSGGTPIYQTVSLVQTQVNELSSADKPLIGKIRKPNSKETVSLKAYIGNEYECPRGHRFFCSAPDKMVKVSSNGHVRENAIKLVTANMPLYFPCPCRSSKPLHLAQIARTYVVTPDASITITLNPRVQPGERDVTPIFNTGIREGITLPPNSYCVLRFPYVYIDENGPILPPAPTQPLLTCRLLRGMFNYSIGNSCEDLSNN</sequence>